<dbReference type="RefSeq" id="WP_132419563.1">
    <property type="nucleotide sequence ID" value="NZ_SKFG01000022.1"/>
</dbReference>
<dbReference type="SUPFAM" id="SSF117782">
    <property type="entry name" value="YbjQ-like"/>
    <property type="match status" value="1"/>
</dbReference>
<evidence type="ECO:0000256" key="2">
    <source>
        <dbReference type="HAMAP-Rule" id="MF_00338"/>
    </source>
</evidence>
<dbReference type="OrthoDB" id="9796448at2"/>
<keyword evidence="4" id="KW-1185">Reference proteome</keyword>
<comment type="caution">
    <text evidence="3">The sequence shown here is derived from an EMBL/GenBank/DDBJ whole genome shotgun (WGS) entry which is preliminary data.</text>
</comment>
<dbReference type="Proteomes" id="UP000295418">
    <property type="component" value="Unassembled WGS sequence"/>
</dbReference>
<dbReference type="PANTHER" id="PTHR34068">
    <property type="entry name" value="UPF0145 PROTEIN YBJQ"/>
    <property type="match status" value="1"/>
</dbReference>
<proteinExistence type="inferred from homology"/>
<reference evidence="3 4" key="1">
    <citation type="submission" date="2019-03" db="EMBL/GenBank/DDBJ databases">
        <authorList>
            <person name="Kim M.K.M."/>
        </authorList>
    </citation>
    <scope>NUCLEOTIDE SEQUENCE [LARGE SCALE GENOMIC DNA]</scope>
    <source>
        <strain evidence="3 4">18JY21-1</strain>
    </source>
</reference>
<comment type="similarity">
    <text evidence="1 2">Belongs to the UPF0145 family.</text>
</comment>
<sequence>MILTTTNSVEGKRITAYYGIVTGETIMGANIVRDFVASITDIIGGRSGAYESKLSEAKNIALHEMESQAHSLGANAVVGIDLDYEMVRDGMMMCVASGTAVWIE</sequence>
<dbReference type="HAMAP" id="MF_00338">
    <property type="entry name" value="UPF0145"/>
    <property type="match status" value="1"/>
</dbReference>
<gene>
    <name evidence="3" type="ORF">E0485_18555</name>
</gene>
<evidence type="ECO:0000313" key="4">
    <source>
        <dbReference type="Proteomes" id="UP000295418"/>
    </source>
</evidence>
<dbReference type="InterPro" id="IPR002765">
    <property type="entry name" value="UPF0145_YbjQ-like"/>
</dbReference>
<evidence type="ECO:0000256" key="1">
    <source>
        <dbReference type="ARBA" id="ARBA00010751"/>
    </source>
</evidence>
<protein>
    <recommendedName>
        <fullName evidence="2">UPF0145 protein E0485_18555</fullName>
    </recommendedName>
</protein>
<dbReference type="PANTHER" id="PTHR34068:SF1">
    <property type="entry name" value="UPF0145 PROTEIN YBJQ"/>
    <property type="match status" value="1"/>
</dbReference>
<accession>A0A4R4EAL0</accession>
<dbReference type="EMBL" id="SKFG01000022">
    <property type="protein sequence ID" value="TCZ75151.1"/>
    <property type="molecule type" value="Genomic_DNA"/>
</dbReference>
<organism evidence="3 4">
    <name type="scientific">Paenibacillus albiflavus</name>
    <dbReference type="NCBI Taxonomy" id="2545760"/>
    <lineage>
        <taxon>Bacteria</taxon>
        <taxon>Bacillati</taxon>
        <taxon>Bacillota</taxon>
        <taxon>Bacilli</taxon>
        <taxon>Bacillales</taxon>
        <taxon>Paenibacillaceae</taxon>
        <taxon>Paenibacillus</taxon>
    </lineage>
</organism>
<dbReference type="Gene3D" id="3.30.110.70">
    <property type="entry name" value="Hypothetical protein apc22750. Chain B"/>
    <property type="match status" value="1"/>
</dbReference>
<dbReference type="Pfam" id="PF01906">
    <property type="entry name" value="YbjQ_1"/>
    <property type="match status" value="1"/>
</dbReference>
<dbReference type="AlphaFoldDB" id="A0A4R4EAL0"/>
<dbReference type="InterPro" id="IPR035439">
    <property type="entry name" value="UPF0145_dom_sf"/>
</dbReference>
<name>A0A4R4EAL0_9BACL</name>
<evidence type="ECO:0000313" key="3">
    <source>
        <dbReference type="EMBL" id="TCZ75151.1"/>
    </source>
</evidence>